<evidence type="ECO:0000313" key="6">
    <source>
        <dbReference type="Proteomes" id="UP000033815"/>
    </source>
</evidence>
<evidence type="ECO:0000259" key="4">
    <source>
        <dbReference type="PROSITE" id="PS51841"/>
    </source>
</evidence>
<dbReference type="PROSITE" id="PS50093">
    <property type="entry name" value="PKD"/>
    <property type="match status" value="1"/>
</dbReference>
<keyword evidence="1" id="KW-0812">Transmembrane</keyword>
<feature type="transmembrane region" description="Helical" evidence="1">
    <location>
        <begin position="402"/>
        <end position="420"/>
    </location>
</feature>
<name>A0A837IDS5_9BACT</name>
<dbReference type="Gene3D" id="2.60.40.1260">
    <property type="entry name" value="Lamin Tail domain"/>
    <property type="match status" value="1"/>
</dbReference>
<dbReference type="Pfam" id="PF18911">
    <property type="entry name" value="PKD_4"/>
    <property type="match status" value="1"/>
</dbReference>
<reference evidence="5 6" key="1">
    <citation type="journal article" date="2015" name="Nature">
        <title>rRNA introns, odd ribosomes, and small enigmatic genomes across a large radiation of phyla.</title>
        <authorList>
            <person name="Brown C.T."/>
            <person name="Hug L.A."/>
            <person name="Thomas B.C."/>
            <person name="Sharon I."/>
            <person name="Castelle C.J."/>
            <person name="Singh A."/>
            <person name="Wilkins M.J."/>
            <person name="Williams K.H."/>
            <person name="Banfield J.F."/>
        </authorList>
    </citation>
    <scope>NUCLEOTIDE SEQUENCE [LARGE SCALE GENOMIC DNA]</scope>
</reference>
<dbReference type="PROSITE" id="PS51841">
    <property type="entry name" value="LTD"/>
    <property type="match status" value="1"/>
</dbReference>
<feature type="signal peptide" evidence="2">
    <location>
        <begin position="1"/>
        <end position="18"/>
    </location>
</feature>
<dbReference type="SUPFAM" id="SSF49299">
    <property type="entry name" value="PKD domain"/>
    <property type="match status" value="1"/>
</dbReference>
<proteinExistence type="predicted"/>
<keyword evidence="2" id="KW-0732">Signal</keyword>
<dbReference type="CDD" id="cd00146">
    <property type="entry name" value="PKD"/>
    <property type="match status" value="1"/>
</dbReference>
<feature type="domain" description="PKD" evidence="3">
    <location>
        <begin position="207"/>
        <end position="265"/>
    </location>
</feature>
<dbReference type="SUPFAM" id="SSF74853">
    <property type="entry name" value="Lamin A/C globular tail domain"/>
    <property type="match status" value="1"/>
</dbReference>
<dbReference type="InterPro" id="IPR036415">
    <property type="entry name" value="Lamin_tail_dom_sf"/>
</dbReference>
<evidence type="ECO:0000256" key="1">
    <source>
        <dbReference type="SAM" id="Phobius"/>
    </source>
</evidence>
<protein>
    <submittedName>
        <fullName evidence="5">S-layer-like protein array protein</fullName>
    </submittedName>
</protein>
<dbReference type="EMBL" id="LCHP01000002">
    <property type="protein sequence ID" value="KKT37069.1"/>
    <property type="molecule type" value="Genomic_DNA"/>
</dbReference>
<dbReference type="InterPro" id="IPR022409">
    <property type="entry name" value="PKD/Chitinase_dom"/>
</dbReference>
<dbReference type="SMART" id="SM00089">
    <property type="entry name" value="PKD"/>
    <property type="match status" value="1"/>
</dbReference>
<dbReference type="Proteomes" id="UP000033815">
    <property type="component" value="Unassembled WGS sequence"/>
</dbReference>
<dbReference type="InterPro" id="IPR001322">
    <property type="entry name" value="Lamin_tail_dom"/>
</dbReference>
<evidence type="ECO:0000256" key="2">
    <source>
        <dbReference type="SAM" id="SignalP"/>
    </source>
</evidence>
<keyword evidence="1" id="KW-0472">Membrane</keyword>
<dbReference type="Gene3D" id="2.60.40.10">
    <property type="entry name" value="Immunoglobulins"/>
    <property type="match status" value="1"/>
</dbReference>
<feature type="domain" description="LTD" evidence="4">
    <location>
        <begin position="8"/>
        <end position="124"/>
    </location>
</feature>
<dbReference type="InterPro" id="IPR013783">
    <property type="entry name" value="Ig-like_fold"/>
</dbReference>
<sequence length="452" mass="47899">MKYFLLFSVLFFARTVSAQVFISEIKYTGNEWIEVSNDGAPADLSLWKFYEGGTNHKLKSVQGKTSISSGDYAIIANDATAFLNEYSGFSGILFDSSFSLLDVGETVSIKSSDTNIIDTVSYAGIKGSKNSTQKIGSAWSEAVPTPGVANSVSQSANAPSAPIATNTASVQTTSQVTAQAGPQTRVVLAGAPIIFEGKIAGLENSFGRAAQTTWSFGDGASAEGDSVTHTYYYPGEYTAVLDVVSGSLTATDKMLVRVVLPNLSLSSGGDSARSFFTIQNNGGDELDISSWQVANKEKIFTFPKNTILGARKSATFASEVTGLATPVGNIPELRFPNGTRVPAKVETVALQSPAPVLKTVGKTNVIASAETRVAPQAPSLQEASALNAISEAEASPRQERGLWPWYVGSAFLGALALLGIRLTQDTKQKATINADDFEIIEETDNEDNEEPH</sequence>
<feature type="chain" id="PRO_5032841618" evidence="2">
    <location>
        <begin position="19"/>
        <end position="452"/>
    </location>
</feature>
<evidence type="ECO:0000259" key="3">
    <source>
        <dbReference type="PROSITE" id="PS50093"/>
    </source>
</evidence>
<gene>
    <name evidence="5" type="ORF">UW25_C0002G0015</name>
</gene>
<comment type="caution">
    <text evidence="5">The sequence shown here is derived from an EMBL/GenBank/DDBJ whole genome shotgun (WGS) entry which is preliminary data.</text>
</comment>
<dbReference type="AlphaFoldDB" id="A0A837IDS5"/>
<dbReference type="InterPro" id="IPR000601">
    <property type="entry name" value="PKD_dom"/>
</dbReference>
<evidence type="ECO:0000313" key="5">
    <source>
        <dbReference type="EMBL" id="KKT37069.1"/>
    </source>
</evidence>
<organism evidence="5 6">
    <name type="scientific">Candidatus Nomurabacteria bacterium GW2011_GWB1_44_12</name>
    <dbReference type="NCBI Taxonomy" id="1618748"/>
    <lineage>
        <taxon>Bacteria</taxon>
        <taxon>Candidatus Nomuraibacteriota</taxon>
    </lineage>
</organism>
<keyword evidence="1" id="KW-1133">Transmembrane helix</keyword>
<accession>A0A837IDS5</accession>
<dbReference type="InterPro" id="IPR035986">
    <property type="entry name" value="PKD_dom_sf"/>
</dbReference>